<evidence type="ECO:0000313" key="3">
    <source>
        <dbReference type="Proteomes" id="UP000078546"/>
    </source>
</evidence>
<dbReference type="Pfam" id="PF05795">
    <property type="entry name" value="Plasmodium_Vir"/>
    <property type="match status" value="2"/>
</dbReference>
<organism evidence="2 3">
    <name type="scientific">Plasmodium ovale curtisi</name>
    <dbReference type="NCBI Taxonomy" id="864141"/>
    <lineage>
        <taxon>Eukaryota</taxon>
        <taxon>Sar</taxon>
        <taxon>Alveolata</taxon>
        <taxon>Apicomplexa</taxon>
        <taxon>Aconoidasida</taxon>
        <taxon>Haemosporida</taxon>
        <taxon>Plasmodiidae</taxon>
        <taxon>Plasmodium</taxon>
        <taxon>Plasmodium (Plasmodium)</taxon>
    </lineage>
</organism>
<protein>
    <submittedName>
        <fullName evidence="2">PIR Superfamily Protein</fullName>
    </submittedName>
</protein>
<dbReference type="EMBL" id="FLQV01001536">
    <property type="protein sequence ID" value="SBS99821.1"/>
    <property type="molecule type" value="Genomic_DNA"/>
</dbReference>
<dbReference type="InterPro" id="IPR008780">
    <property type="entry name" value="Plasmodium_Vir"/>
</dbReference>
<evidence type="ECO:0000313" key="2">
    <source>
        <dbReference type="EMBL" id="SBS99821.1"/>
    </source>
</evidence>
<dbReference type="Proteomes" id="UP000078546">
    <property type="component" value="Unassembled WGS sequence"/>
</dbReference>
<sequence length="342" mass="39120">MTGEYPGTEHEVELSRHTPKELNSEIFYENRKIQNVHLHKYSSHCNNIFAPKQNSHMIYLCKIVLQYLEQSTQWEENKNEYDECILLNYWLYDELSKTFAHEPSYINNAYANIEAKWGSLVKDRYETSYNNKCKPLFKELLIHNDWKKGKELYDYCVNYQLIASTCTFYGGKCLEYCKYIKEKSDIYKYFEKACTTGEGNCPPFYEKCKAYNPKLVLNTLNCEERFKAERVATSEASVMHHTSGPGLESPVISHGTDSTPETSEIGTKVGHSVLGVAPVLLTATALYRYTPIGSWIRGLGGNNSNNIGNMVGEEMEGFLSNPQESGDTLFGDTGHYISYQSM</sequence>
<feature type="region of interest" description="Disordered" evidence="1">
    <location>
        <begin position="237"/>
        <end position="263"/>
    </location>
</feature>
<accession>A0A1A8X3J6</accession>
<evidence type="ECO:0000256" key="1">
    <source>
        <dbReference type="SAM" id="MobiDB-lite"/>
    </source>
</evidence>
<gene>
    <name evidence="2" type="ORF">POVCU1_055270</name>
</gene>
<dbReference type="AlphaFoldDB" id="A0A1A8X3J6"/>
<proteinExistence type="predicted"/>
<reference evidence="3" key="1">
    <citation type="submission" date="2016-05" db="EMBL/GenBank/DDBJ databases">
        <authorList>
            <person name="Naeem Raeece"/>
        </authorList>
    </citation>
    <scope>NUCLEOTIDE SEQUENCE [LARGE SCALE GENOMIC DNA]</scope>
</reference>
<name>A0A1A8X3J6_PLAOA</name>